<dbReference type="Pfam" id="PF02645">
    <property type="entry name" value="DegV"/>
    <property type="match status" value="1"/>
</dbReference>
<dbReference type="NCBIfam" id="TIGR00762">
    <property type="entry name" value="DegV"/>
    <property type="match status" value="1"/>
</dbReference>
<dbReference type="Proteomes" id="UP000070456">
    <property type="component" value="Unassembled WGS sequence"/>
</dbReference>
<evidence type="ECO:0000313" key="3">
    <source>
        <dbReference type="Proteomes" id="UP000070456"/>
    </source>
</evidence>
<dbReference type="STRING" id="520762.AN619_17400"/>
<dbReference type="PANTHER" id="PTHR33434">
    <property type="entry name" value="DEGV DOMAIN-CONTAINING PROTEIN DR_1986-RELATED"/>
    <property type="match status" value="1"/>
</dbReference>
<dbReference type="AlphaFoldDB" id="A0A140L4K1"/>
<dbReference type="RefSeq" id="WP_242867367.1">
    <property type="nucleotide sequence ID" value="NZ_LOEE01000034.1"/>
</dbReference>
<gene>
    <name evidence="2" type="ORF">AN619_17400</name>
</gene>
<organism evidence="2 3">
    <name type="scientific">Thermotalea metallivorans</name>
    <dbReference type="NCBI Taxonomy" id="520762"/>
    <lineage>
        <taxon>Bacteria</taxon>
        <taxon>Bacillati</taxon>
        <taxon>Bacillota</taxon>
        <taxon>Clostridia</taxon>
        <taxon>Peptostreptococcales</taxon>
        <taxon>Thermotaleaceae</taxon>
        <taxon>Thermotalea</taxon>
    </lineage>
</organism>
<dbReference type="Gene3D" id="3.30.1180.10">
    <property type="match status" value="1"/>
</dbReference>
<dbReference type="PANTHER" id="PTHR33434:SF2">
    <property type="entry name" value="FATTY ACID-BINDING PROTEIN TM_1468"/>
    <property type="match status" value="1"/>
</dbReference>
<accession>A0A140L4K1</accession>
<keyword evidence="3" id="KW-1185">Reference proteome</keyword>
<dbReference type="EMBL" id="LOEE01000034">
    <property type="protein sequence ID" value="KXG75476.1"/>
    <property type="molecule type" value="Genomic_DNA"/>
</dbReference>
<reference evidence="2 3" key="1">
    <citation type="submission" date="2015-12" db="EMBL/GenBank/DDBJ databases">
        <title>Draft genome sequence of the thermoanaerobe Thermotalea metallivorans, an isolate from the runoff channel of the Great Artesian Basin, Australia.</title>
        <authorList>
            <person name="Patel B.K."/>
        </authorList>
    </citation>
    <scope>NUCLEOTIDE SEQUENCE [LARGE SCALE GENOMIC DNA]</scope>
    <source>
        <strain evidence="2 3">B2-1</strain>
    </source>
</reference>
<dbReference type="InterPro" id="IPR043168">
    <property type="entry name" value="DegV_C"/>
</dbReference>
<dbReference type="InterPro" id="IPR050270">
    <property type="entry name" value="DegV_domain_contain"/>
</dbReference>
<dbReference type="InterPro" id="IPR003797">
    <property type="entry name" value="DegV"/>
</dbReference>
<evidence type="ECO:0000256" key="1">
    <source>
        <dbReference type="ARBA" id="ARBA00023121"/>
    </source>
</evidence>
<keyword evidence="1" id="KW-0446">Lipid-binding</keyword>
<dbReference type="PROSITE" id="PS51482">
    <property type="entry name" value="DEGV"/>
    <property type="match status" value="1"/>
</dbReference>
<sequence length="278" mass="31291">MRIRIITDSSCDLPKDFIEQYDIGVAPLHIYIEGEDYTDGKDITHEEFYEKCQTASSLPRTSQPAPGDVLHLIHESLKEYSHVLSVNLSSALSGTYQTVNMLKESLGDVLTTFDSKNGSLGLGMQVLKACELVREGLSKSEIIKRLVEYRDSLDTLVYLETLENAVKGGRVSRLSYMAANMLNVKPIVYVDKHEGTVKVKEKIRGEKKALKYMIHTIKNKNIDFSDRVIGVTHADCLERANEFIHMLKEEIRPKEILFHSMGPVIGTYAAKGAIYVCF</sequence>
<comment type="caution">
    <text evidence="2">The sequence shown here is derived from an EMBL/GenBank/DDBJ whole genome shotgun (WGS) entry which is preliminary data.</text>
</comment>
<dbReference type="GO" id="GO:0008289">
    <property type="term" value="F:lipid binding"/>
    <property type="evidence" value="ECO:0007669"/>
    <property type="project" value="UniProtKB-KW"/>
</dbReference>
<dbReference type="Gene3D" id="3.40.50.10170">
    <property type="match status" value="1"/>
</dbReference>
<proteinExistence type="predicted"/>
<name>A0A140L4K1_9FIRM</name>
<protein>
    <submittedName>
        <fullName evidence="2">DegV domain-containing protein</fullName>
    </submittedName>
</protein>
<dbReference type="SUPFAM" id="SSF82549">
    <property type="entry name" value="DAK1/DegV-like"/>
    <property type="match status" value="1"/>
</dbReference>
<evidence type="ECO:0000313" key="2">
    <source>
        <dbReference type="EMBL" id="KXG75476.1"/>
    </source>
</evidence>